<proteinExistence type="predicted"/>
<keyword evidence="2" id="KW-0808">Transferase</keyword>
<organism evidence="4 5">
    <name type="scientific">Candidatus Doudnabacteria bacterium RIFCSPHIGHO2_01_52_17</name>
    <dbReference type="NCBI Taxonomy" id="1817820"/>
    <lineage>
        <taxon>Bacteria</taxon>
        <taxon>Candidatus Doudnaibacteriota</taxon>
    </lineage>
</organism>
<dbReference type="Proteomes" id="UP000176547">
    <property type="component" value="Unassembled WGS sequence"/>
</dbReference>
<dbReference type="SUPFAM" id="SSF53756">
    <property type="entry name" value="UDP-Glycosyltransferase/glycogen phosphorylase"/>
    <property type="match status" value="1"/>
</dbReference>
<protein>
    <recommendedName>
        <fullName evidence="3">Glycosyl transferase family 1 domain-containing protein</fullName>
    </recommendedName>
</protein>
<sequence length="427" mass="48605">MKILVVAYKFGSEEEIGRHLGTYHYFIEMTRRLKRNGHDVVVVAPWLTFWKRGSGAVDGVKIFRYYPPLWNSAKWFFLSRPLRRWYLVATKRAVLRLDGREKWDAILVWQARETGYAVSQISSRLRAPFIFRQITAWRWHVGRGPEEVFGRRQWYRVVAAFGLARVFEPALQWGLDRKNQKKFANRIYKAAAKILFVSRAAAEAEALEENFRSKITVWPVAIEADLFAPRGDREYWRKSLNVRGEKTLLFIGRINFAEKGIGYLLEAMPEIIKAVDGVNLVVIGGGGESERMNTLVKKLNIEGNVQLVGRQPFEKLADYLQTADALVVPSTWVEHFGQVTIEAMAVGVPVITTNIGGSPEINLHNQTGLVIPAADSVALARAAIQLLSDETGRFQMGTAARKRVLENYTYEVLTKQLEEIIKGPRNE</sequence>
<evidence type="ECO:0000256" key="1">
    <source>
        <dbReference type="ARBA" id="ARBA00022676"/>
    </source>
</evidence>
<keyword evidence="1" id="KW-0328">Glycosyltransferase</keyword>
<dbReference type="GO" id="GO:0016757">
    <property type="term" value="F:glycosyltransferase activity"/>
    <property type="evidence" value="ECO:0007669"/>
    <property type="project" value="UniProtKB-KW"/>
</dbReference>
<evidence type="ECO:0000256" key="2">
    <source>
        <dbReference type="ARBA" id="ARBA00022679"/>
    </source>
</evidence>
<reference evidence="4 5" key="1">
    <citation type="journal article" date="2016" name="Nat. Commun.">
        <title>Thousands of microbial genomes shed light on interconnected biogeochemical processes in an aquifer system.</title>
        <authorList>
            <person name="Anantharaman K."/>
            <person name="Brown C.T."/>
            <person name="Hug L.A."/>
            <person name="Sharon I."/>
            <person name="Castelle C.J."/>
            <person name="Probst A.J."/>
            <person name="Thomas B.C."/>
            <person name="Singh A."/>
            <person name="Wilkins M.J."/>
            <person name="Karaoz U."/>
            <person name="Brodie E.L."/>
            <person name="Williams K.H."/>
            <person name="Hubbard S.S."/>
            <person name="Banfield J.F."/>
        </authorList>
    </citation>
    <scope>NUCLEOTIDE SEQUENCE [LARGE SCALE GENOMIC DNA]</scope>
</reference>
<dbReference type="Pfam" id="PF00534">
    <property type="entry name" value="Glycos_transf_1"/>
    <property type="match status" value="1"/>
</dbReference>
<dbReference type="PANTHER" id="PTHR12526">
    <property type="entry name" value="GLYCOSYLTRANSFERASE"/>
    <property type="match status" value="1"/>
</dbReference>
<feature type="domain" description="Glycosyl transferase family 1" evidence="3">
    <location>
        <begin position="233"/>
        <end position="403"/>
    </location>
</feature>
<evidence type="ECO:0000259" key="3">
    <source>
        <dbReference type="Pfam" id="PF00534"/>
    </source>
</evidence>
<dbReference type="PANTHER" id="PTHR12526:SF510">
    <property type="entry name" value="D-INOSITOL 3-PHOSPHATE GLYCOSYLTRANSFERASE"/>
    <property type="match status" value="1"/>
</dbReference>
<dbReference type="InterPro" id="IPR001296">
    <property type="entry name" value="Glyco_trans_1"/>
</dbReference>
<evidence type="ECO:0000313" key="5">
    <source>
        <dbReference type="Proteomes" id="UP000176547"/>
    </source>
</evidence>
<name>A0A1F5NF07_9BACT</name>
<accession>A0A1F5NF07</accession>
<dbReference type="Gene3D" id="3.40.50.2000">
    <property type="entry name" value="Glycogen Phosphorylase B"/>
    <property type="match status" value="2"/>
</dbReference>
<dbReference type="EMBL" id="MFEG01000016">
    <property type="protein sequence ID" value="OGE76132.1"/>
    <property type="molecule type" value="Genomic_DNA"/>
</dbReference>
<evidence type="ECO:0000313" key="4">
    <source>
        <dbReference type="EMBL" id="OGE76132.1"/>
    </source>
</evidence>
<dbReference type="AlphaFoldDB" id="A0A1F5NF07"/>
<comment type="caution">
    <text evidence="4">The sequence shown here is derived from an EMBL/GenBank/DDBJ whole genome shotgun (WGS) entry which is preliminary data.</text>
</comment>
<gene>
    <name evidence="4" type="ORF">A3K06_00970</name>
</gene>
<dbReference type="CDD" id="cd03801">
    <property type="entry name" value="GT4_PimA-like"/>
    <property type="match status" value="1"/>
</dbReference>